<accession>A0AA88XPS0</accession>
<sequence>MGAYCFPFKVKLLSEIPGSFSCQGGTDASWVAKVTYWLKAELIGAEDVCTNQHLVVHHPLPSGILPNDPPLAVTSKIEMSHLLVFKKKVFVTAKLTKQVWQSGDVAKLRVIITNDTGVDVDSIKMKLFRELILMKRGITRETLDPRVTMDIDDNVVCMRPEGTEPYLVWESTIAGCSQEVLNKGVEEIWIPLKHSDGTPLLTSVCGYHIQVLQSLTYTCIDMYQSNEIFQVECLTQILDSPCEFH</sequence>
<reference evidence="1" key="1">
    <citation type="submission" date="2019-08" db="EMBL/GenBank/DDBJ databases">
        <title>The improved chromosome-level genome for the pearl oyster Pinctada fucata martensii using PacBio sequencing and Hi-C.</title>
        <authorList>
            <person name="Zheng Z."/>
        </authorList>
    </citation>
    <scope>NUCLEOTIDE SEQUENCE</scope>
    <source>
        <strain evidence="1">ZZ-2019</strain>
        <tissue evidence="1">Adductor muscle</tissue>
    </source>
</reference>
<evidence type="ECO:0008006" key="3">
    <source>
        <dbReference type="Google" id="ProtNLM"/>
    </source>
</evidence>
<dbReference type="Proteomes" id="UP001186944">
    <property type="component" value="Unassembled WGS sequence"/>
</dbReference>
<name>A0AA88XPS0_PINIB</name>
<keyword evidence="2" id="KW-1185">Reference proteome</keyword>
<proteinExistence type="predicted"/>
<protein>
    <recommendedName>
        <fullName evidence="3">Arrestin C-terminal-like domain-containing protein</fullName>
    </recommendedName>
</protein>
<organism evidence="1 2">
    <name type="scientific">Pinctada imbricata</name>
    <name type="common">Atlantic pearl-oyster</name>
    <name type="synonym">Pinctada martensii</name>
    <dbReference type="NCBI Taxonomy" id="66713"/>
    <lineage>
        <taxon>Eukaryota</taxon>
        <taxon>Metazoa</taxon>
        <taxon>Spiralia</taxon>
        <taxon>Lophotrochozoa</taxon>
        <taxon>Mollusca</taxon>
        <taxon>Bivalvia</taxon>
        <taxon>Autobranchia</taxon>
        <taxon>Pteriomorphia</taxon>
        <taxon>Pterioida</taxon>
        <taxon>Pterioidea</taxon>
        <taxon>Pteriidae</taxon>
        <taxon>Pinctada</taxon>
    </lineage>
</organism>
<dbReference type="EMBL" id="VSWD01000010">
    <property type="protein sequence ID" value="KAK3089540.1"/>
    <property type="molecule type" value="Genomic_DNA"/>
</dbReference>
<evidence type="ECO:0000313" key="2">
    <source>
        <dbReference type="Proteomes" id="UP001186944"/>
    </source>
</evidence>
<dbReference type="AlphaFoldDB" id="A0AA88XPS0"/>
<evidence type="ECO:0000313" key="1">
    <source>
        <dbReference type="EMBL" id="KAK3089540.1"/>
    </source>
</evidence>
<comment type="caution">
    <text evidence="1">The sequence shown here is derived from an EMBL/GenBank/DDBJ whole genome shotgun (WGS) entry which is preliminary data.</text>
</comment>
<gene>
    <name evidence="1" type="ORF">FSP39_004390</name>
</gene>